<reference evidence="1" key="1">
    <citation type="submission" date="2016-07" db="EMBL/GenBank/DDBJ databases">
        <authorList>
            <person name="Bretaudeau A."/>
        </authorList>
    </citation>
    <scope>NUCLEOTIDE SEQUENCE</scope>
    <source>
        <strain evidence="1">Rice</strain>
        <tissue evidence="1">Whole body</tissue>
    </source>
</reference>
<organism evidence="1">
    <name type="scientific">Spodoptera frugiperda</name>
    <name type="common">Fall armyworm</name>
    <dbReference type="NCBI Taxonomy" id="7108"/>
    <lineage>
        <taxon>Eukaryota</taxon>
        <taxon>Metazoa</taxon>
        <taxon>Ecdysozoa</taxon>
        <taxon>Arthropoda</taxon>
        <taxon>Hexapoda</taxon>
        <taxon>Insecta</taxon>
        <taxon>Pterygota</taxon>
        <taxon>Neoptera</taxon>
        <taxon>Endopterygota</taxon>
        <taxon>Lepidoptera</taxon>
        <taxon>Glossata</taxon>
        <taxon>Ditrysia</taxon>
        <taxon>Noctuoidea</taxon>
        <taxon>Noctuidae</taxon>
        <taxon>Amphipyrinae</taxon>
        <taxon>Spodoptera</taxon>
    </lineage>
</organism>
<name>A0A2H1WDP3_SPOFR</name>
<proteinExistence type="predicted"/>
<gene>
    <name evidence="1" type="ORF">SFRICE_030144</name>
</gene>
<accession>A0A2H1WDP3</accession>
<sequence>MTESTDWGTYSGDVWGPWAIYMDLGGTRCGLGEVGLRMASKDSSSLDQNQTRVYGVSRKPGHRRWSPVWLIADTRNTRGVTSALPAFWGYEIGVVGEIGDSWKQILLSCIRTIYHSQNSNGNRKVMVSRYLEMRTTLLVYRGSGSKSKNRIGVSPLVKLFARSKV</sequence>
<protein>
    <submittedName>
        <fullName evidence="1">SFRICE_030144</fullName>
    </submittedName>
</protein>
<evidence type="ECO:0000313" key="1">
    <source>
        <dbReference type="EMBL" id="SOQ50604.1"/>
    </source>
</evidence>
<dbReference type="AlphaFoldDB" id="A0A2H1WDP3"/>
<dbReference type="EMBL" id="ODYU01007648">
    <property type="protein sequence ID" value="SOQ50604.1"/>
    <property type="molecule type" value="Genomic_DNA"/>
</dbReference>